<dbReference type="GO" id="GO:0008270">
    <property type="term" value="F:zinc ion binding"/>
    <property type="evidence" value="ECO:0007669"/>
    <property type="project" value="InterPro"/>
</dbReference>
<dbReference type="SMART" id="SM00066">
    <property type="entry name" value="GAL4"/>
    <property type="match status" value="1"/>
</dbReference>
<proteinExistence type="predicted"/>
<dbReference type="Pfam" id="PF04082">
    <property type="entry name" value="Fungal_trans"/>
    <property type="match status" value="1"/>
</dbReference>
<accession>A0AA40CCD5</accession>
<evidence type="ECO:0000256" key="5">
    <source>
        <dbReference type="ARBA" id="ARBA00023242"/>
    </source>
</evidence>
<keyword evidence="10" id="KW-1185">Reference proteome</keyword>
<dbReference type="GO" id="GO:0000981">
    <property type="term" value="F:DNA-binding transcription factor activity, RNA polymerase II-specific"/>
    <property type="evidence" value="ECO:0007669"/>
    <property type="project" value="InterPro"/>
</dbReference>
<protein>
    <submittedName>
        <fullName evidence="9">Uncharacterized protein</fullName>
    </submittedName>
</protein>
<dbReference type="GO" id="GO:0005634">
    <property type="term" value="C:nucleus"/>
    <property type="evidence" value="ECO:0007669"/>
    <property type="project" value="UniProtKB-SubCell"/>
</dbReference>
<dbReference type="PANTHER" id="PTHR47338:SF20">
    <property type="entry name" value="ZN(II)2CYS6 TRANSCRIPTION FACTOR (EUROFUNG)"/>
    <property type="match status" value="1"/>
</dbReference>
<evidence type="ECO:0000313" key="9">
    <source>
        <dbReference type="EMBL" id="KAK0632990.1"/>
    </source>
</evidence>
<dbReference type="GO" id="GO:0003677">
    <property type="term" value="F:DNA binding"/>
    <property type="evidence" value="ECO:0007669"/>
    <property type="project" value="InterPro"/>
</dbReference>
<dbReference type="InterPro" id="IPR050815">
    <property type="entry name" value="TF_fung"/>
</dbReference>
<gene>
    <name evidence="9" type="ORF">B0T14DRAFT_598344</name>
</gene>
<dbReference type="EMBL" id="JAULSU010000001">
    <property type="protein sequence ID" value="KAK0632990.1"/>
    <property type="molecule type" value="Genomic_DNA"/>
</dbReference>
<evidence type="ECO:0000313" key="10">
    <source>
        <dbReference type="Proteomes" id="UP001175000"/>
    </source>
</evidence>
<dbReference type="InterPro" id="IPR001138">
    <property type="entry name" value="Zn2Cys6_DnaBD"/>
</dbReference>
<organism evidence="9 10">
    <name type="scientific">Immersiella caudata</name>
    <dbReference type="NCBI Taxonomy" id="314043"/>
    <lineage>
        <taxon>Eukaryota</taxon>
        <taxon>Fungi</taxon>
        <taxon>Dikarya</taxon>
        <taxon>Ascomycota</taxon>
        <taxon>Pezizomycotina</taxon>
        <taxon>Sordariomycetes</taxon>
        <taxon>Sordariomycetidae</taxon>
        <taxon>Sordariales</taxon>
        <taxon>Lasiosphaeriaceae</taxon>
        <taxon>Immersiella</taxon>
    </lineage>
</organism>
<dbReference type="CDD" id="cd12148">
    <property type="entry name" value="fungal_TF_MHR"/>
    <property type="match status" value="1"/>
</dbReference>
<keyword evidence="4" id="KW-0804">Transcription</keyword>
<feature type="compositionally biased region" description="Polar residues" evidence="6">
    <location>
        <begin position="422"/>
        <end position="433"/>
    </location>
</feature>
<dbReference type="Gene3D" id="4.10.240.10">
    <property type="entry name" value="Zn(2)-C6 fungal-type DNA-binding domain"/>
    <property type="match status" value="1"/>
</dbReference>
<comment type="caution">
    <text evidence="9">The sequence shown here is derived from an EMBL/GenBank/DDBJ whole genome shotgun (WGS) entry which is preliminary data.</text>
</comment>
<evidence type="ECO:0000259" key="7">
    <source>
        <dbReference type="SMART" id="SM00066"/>
    </source>
</evidence>
<dbReference type="InterPro" id="IPR036864">
    <property type="entry name" value="Zn2-C6_fun-type_DNA-bd_sf"/>
</dbReference>
<keyword evidence="3" id="KW-0805">Transcription regulation</keyword>
<dbReference type="Proteomes" id="UP001175000">
    <property type="component" value="Unassembled WGS sequence"/>
</dbReference>
<dbReference type="PANTHER" id="PTHR47338">
    <property type="entry name" value="ZN(II)2CYS6 TRANSCRIPTION FACTOR (EUROFUNG)-RELATED"/>
    <property type="match status" value="1"/>
</dbReference>
<dbReference type="AlphaFoldDB" id="A0AA40CCD5"/>
<evidence type="ECO:0000259" key="8">
    <source>
        <dbReference type="SMART" id="SM00906"/>
    </source>
</evidence>
<dbReference type="CDD" id="cd00067">
    <property type="entry name" value="GAL4"/>
    <property type="match status" value="1"/>
</dbReference>
<dbReference type="GO" id="GO:0006351">
    <property type="term" value="P:DNA-templated transcription"/>
    <property type="evidence" value="ECO:0007669"/>
    <property type="project" value="InterPro"/>
</dbReference>
<feature type="compositionally biased region" description="Polar residues" evidence="6">
    <location>
        <begin position="91"/>
        <end position="101"/>
    </location>
</feature>
<name>A0AA40CCD5_9PEZI</name>
<feature type="domain" description="Zn(2)-C6 fungal-type" evidence="7">
    <location>
        <begin position="9"/>
        <end position="70"/>
    </location>
</feature>
<feature type="region of interest" description="Disordered" evidence="6">
    <location>
        <begin position="421"/>
        <end position="443"/>
    </location>
</feature>
<evidence type="ECO:0000256" key="3">
    <source>
        <dbReference type="ARBA" id="ARBA00023015"/>
    </source>
</evidence>
<comment type="subcellular location">
    <subcellularLocation>
        <location evidence="1">Nucleus</location>
    </subcellularLocation>
</comment>
<dbReference type="InterPro" id="IPR007219">
    <property type="entry name" value="XnlR_reg_dom"/>
</dbReference>
<feature type="domain" description="Xylanolytic transcriptional activator regulatory" evidence="8">
    <location>
        <begin position="261"/>
        <end position="341"/>
    </location>
</feature>
<evidence type="ECO:0000256" key="6">
    <source>
        <dbReference type="SAM" id="MobiDB-lite"/>
    </source>
</evidence>
<feature type="region of interest" description="Disordered" evidence="6">
    <location>
        <begin position="86"/>
        <end position="114"/>
    </location>
</feature>
<reference evidence="9" key="1">
    <citation type="submission" date="2023-06" db="EMBL/GenBank/DDBJ databases">
        <title>Genome-scale phylogeny and comparative genomics of the fungal order Sordariales.</title>
        <authorList>
            <consortium name="Lawrence Berkeley National Laboratory"/>
            <person name="Hensen N."/>
            <person name="Bonometti L."/>
            <person name="Westerberg I."/>
            <person name="Brannstrom I.O."/>
            <person name="Guillou S."/>
            <person name="Cros-Aarteil S."/>
            <person name="Calhoun S."/>
            <person name="Haridas S."/>
            <person name="Kuo A."/>
            <person name="Mondo S."/>
            <person name="Pangilinan J."/>
            <person name="Riley R."/>
            <person name="Labutti K."/>
            <person name="Andreopoulos B."/>
            <person name="Lipzen A."/>
            <person name="Chen C."/>
            <person name="Yanf M."/>
            <person name="Daum C."/>
            <person name="Ng V."/>
            <person name="Clum A."/>
            <person name="Steindorff A."/>
            <person name="Ohm R."/>
            <person name="Martin F."/>
            <person name="Silar P."/>
            <person name="Natvig D."/>
            <person name="Lalanne C."/>
            <person name="Gautier V."/>
            <person name="Ament-Velasquez S.L."/>
            <person name="Kruys A."/>
            <person name="Hutchinson M.I."/>
            <person name="Powell A.J."/>
            <person name="Barry K."/>
            <person name="Miller A.N."/>
            <person name="Grigoriev I.V."/>
            <person name="Debuchy R."/>
            <person name="Gladieux P."/>
            <person name="Thoren M.H."/>
            <person name="Johannesson H."/>
        </authorList>
    </citation>
    <scope>NUCLEOTIDE SEQUENCE</scope>
    <source>
        <strain evidence="9">CBS 606.72</strain>
    </source>
</reference>
<evidence type="ECO:0000256" key="2">
    <source>
        <dbReference type="ARBA" id="ARBA00022723"/>
    </source>
</evidence>
<sequence>MSFTPTQGAKASQACTSCRKQKSDHILQLFSHMTDPFTRRKCDKALPICGLCSRLNKPCDYADNFPPPPTAEDLASLQARLSDLEAELRASRSQPSHSQSTLPPPLDTTPFSHAQSQSRFPSALFLDIDCFKYASLPIPPPGIPVPPSALSILSNSSTVQAAISDYFATIHAWFPFISKKRLAIGTSLWEGGPDVAMLFLGMMLVCRTRGEDEGGVGMELYRSAKGFVGALVEGGVVSLAVLQGMVLVAIWEMGMGVYPGAWMTVAQCARYVDLLGIPSFKGSALVLGGAATWTEVEERKRAWWAVYVLDRAICLGNKKRYTMPEPDDAILLPVDDSAWDDGDPSRSRQIPISTPLHEPQGPFTRLCQSAMLVSKIVTHTRTTIRNHQQHNAANFCLDSVTSLIEILVSFSHTLRSELPKANSDTTCYPTSRPHSLGLTSPPPPSTAPFPWTATTIIANDSPNPSTFTPSTTSSTSTSSCPLYFSLLPSRSLTLSALVLLLDIYSCPENLLDGPGPLGSDSHYARSPDEITMQSRAVTGLRETAQATRDLALEVLDAAMLPSGIERVSPLCLDAFYGAMATLHWLWKEGGDEEVKKEMEDTRRCMVRLGWKWKVAGEYLEMLRYHDVTTVMAWKGIAP</sequence>
<evidence type="ECO:0000256" key="4">
    <source>
        <dbReference type="ARBA" id="ARBA00023163"/>
    </source>
</evidence>
<evidence type="ECO:0000256" key="1">
    <source>
        <dbReference type="ARBA" id="ARBA00004123"/>
    </source>
</evidence>
<keyword evidence="5" id="KW-0539">Nucleus</keyword>
<keyword evidence="2" id="KW-0479">Metal-binding</keyword>
<dbReference type="SMART" id="SM00906">
    <property type="entry name" value="Fungal_trans"/>
    <property type="match status" value="1"/>
</dbReference>